<dbReference type="OrthoDB" id="783096at2759"/>
<feature type="compositionally biased region" description="Polar residues" evidence="1">
    <location>
        <begin position="1"/>
        <end position="17"/>
    </location>
</feature>
<dbReference type="Proteomes" id="UP000076842">
    <property type="component" value="Unassembled WGS sequence"/>
</dbReference>
<feature type="domain" description="Aip3p/Bud6 N-terminal" evidence="2">
    <location>
        <begin position="177"/>
        <end position="282"/>
    </location>
</feature>
<dbReference type="Pfam" id="PF23153">
    <property type="entry name" value="Aip3p_Bud6_N"/>
    <property type="match status" value="2"/>
</dbReference>
<proteinExistence type="predicted"/>
<evidence type="ECO:0000256" key="1">
    <source>
        <dbReference type="SAM" id="MobiDB-lite"/>
    </source>
</evidence>
<organism evidence="3 4">
    <name type="scientific">Calocera cornea HHB12733</name>
    <dbReference type="NCBI Taxonomy" id="1353952"/>
    <lineage>
        <taxon>Eukaryota</taxon>
        <taxon>Fungi</taxon>
        <taxon>Dikarya</taxon>
        <taxon>Basidiomycota</taxon>
        <taxon>Agaricomycotina</taxon>
        <taxon>Dacrymycetes</taxon>
        <taxon>Dacrymycetales</taxon>
        <taxon>Dacrymycetaceae</taxon>
        <taxon>Calocera</taxon>
    </lineage>
</organism>
<reference evidence="3 4" key="1">
    <citation type="journal article" date="2016" name="Mol. Biol. Evol.">
        <title>Comparative Genomics of Early-Diverging Mushroom-Forming Fungi Provides Insights into the Origins of Lignocellulose Decay Capabilities.</title>
        <authorList>
            <person name="Nagy L.G."/>
            <person name="Riley R."/>
            <person name="Tritt A."/>
            <person name="Adam C."/>
            <person name="Daum C."/>
            <person name="Floudas D."/>
            <person name="Sun H."/>
            <person name="Yadav J.S."/>
            <person name="Pangilinan J."/>
            <person name="Larsson K.H."/>
            <person name="Matsuura K."/>
            <person name="Barry K."/>
            <person name="Labutti K."/>
            <person name="Kuo R."/>
            <person name="Ohm R.A."/>
            <person name="Bhattacharya S.S."/>
            <person name="Shirouzu T."/>
            <person name="Yoshinaga Y."/>
            <person name="Martin F.M."/>
            <person name="Grigoriev I.V."/>
            <person name="Hibbett D.S."/>
        </authorList>
    </citation>
    <scope>NUCLEOTIDE SEQUENCE [LARGE SCALE GENOMIC DNA]</scope>
    <source>
        <strain evidence="3 4">HHB12733</strain>
    </source>
</reference>
<evidence type="ECO:0000313" key="4">
    <source>
        <dbReference type="Proteomes" id="UP000076842"/>
    </source>
</evidence>
<accession>A0A165HYU4</accession>
<protein>
    <recommendedName>
        <fullName evidence="2">Aip3p/Bud6 N-terminal domain-containing protein</fullName>
    </recommendedName>
</protein>
<gene>
    <name evidence="3" type="ORF">CALCODRAFT_493189</name>
</gene>
<dbReference type="InParanoid" id="A0A165HYU4"/>
<dbReference type="EMBL" id="KV423936">
    <property type="protein sequence ID" value="KZT59923.1"/>
    <property type="molecule type" value="Genomic_DNA"/>
</dbReference>
<dbReference type="STRING" id="1353952.A0A165HYU4"/>
<dbReference type="AlphaFoldDB" id="A0A165HYU4"/>
<name>A0A165HYU4_9BASI</name>
<evidence type="ECO:0000259" key="2">
    <source>
        <dbReference type="Pfam" id="PF23153"/>
    </source>
</evidence>
<sequence>MLSRSVSSYDPRGSTSGIAAFEGRDRRLRPRASCPPVPVDVPSTATVDEHATRLIASGEQLMQALELWSLNKKAVWQVSATFARFANECNASTSIFLAAGADVSVLKNVPPELRRAVEQLMSQEPSLHRFKEFKPSLDDIVQRFAVAVRKIQESHGAASEQPKASPLPKMSSINASLEGFVRSVGQMKEVIDVWSVKELPDDDIRASLQQLERDFGALSSSFSERGVELTTDISPIFEELKVLVTELISPEVSSEWKDPFDDQLNAILIRLLSGLKLKQAELTQARQEIKRRATFRLRSSVFEESSGPRLPSTMSRAALGRRNFTK</sequence>
<evidence type="ECO:0000313" key="3">
    <source>
        <dbReference type="EMBL" id="KZT59923.1"/>
    </source>
</evidence>
<dbReference type="InterPro" id="IPR056279">
    <property type="entry name" value="Aip3p_Bud6_N"/>
</dbReference>
<keyword evidence="4" id="KW-1185">Reference proteome</keyword>
<feature type="region of interest" description="Disordered" evidence="1">
    <location>
        <begin position="304"/>
        <end position="326"/>
    </location>
</feature>
<feature type="region of interest" description="Disordered" evidence="1">
    <location>
        <begin position="1"/>
        <end position="41"/>
    </location>
</feature>
<feature type="domain" description="Aip3p/Bud6 N-terminal" evidence="2">
    <location>
        <begin position="51"/>
        <end position="153"/>
    </location>
</feature>